<feature type="domain" description="Cytochrome c" evidence="12">
    <location>
        <begin position="159"/>
        <end position="276"/>
    </location>
</feature>
<name>V4TAW6_9HYPH</name>
<comment type="similarity">
    <text evidence="2 11">Belongs to the UPF0056 (MarC) family.</text>
</comment>
<keyword evidence="13" id="KW-0560">Oxidoreductase</keyword>
<evidence type="ECO:0000256" key="10">
    <source>
        <dbReference type="PROSITE-ProRule" id="PRU00433"/>
    </source>
</evidence>
<dbReference type="PANTHER" id="PTHR30600:SF7">
    <property type="entry name" value="CYTOCHROME C PEROXIDASE-RELATED"/>
    <property type="match status" value="1"/>
</dbReference>
<dbReference type="PATRIC" id="fig|631454.5.peg.3597"/>
<reference evidence="13 14" key="1">
    <citation type="journal article" date="2014" name="Genome Announc.">
        <title>Draft Genome Sequence of Lutibaculum baratangense Strain AMV1T, Isolated from a Mud Volcano in Andamans, India.</title>
        <authorList>
            <person name="Singh A."/>
            <person name="Sreenivas A."/>
            <person name="Sathyanarayana Reddy G."/>
            <person name="Pinnaka A.K."/>
            <person name="Shivaji S."/>
        </authorList>
    </citation>
    <scope>NUCLEOTIDE SEQUENCE [LARGE SCALE GENOMIC DNA]</scope>
    <source>
        <strain evidence="13 14">AMV1</strain>
    </source>
</reference>
<proteinExistence type="inferred from homology"/>
<comment type="caution">
    <text evidence="11">Lacks conserved residue(s) required for the propagation of feature annotation.</text>
</comment>
<dbReference type="PANTHER" id="PTHR30600">
    <property type="entry name" value="CYTOCHROME C PEROXIDASE-RELATED"/>
    <property type="match status" value="1"/>
</dbReference>
<dbReference type="RefSeq" id="WP_023433754.1">
    <property type="nucleotide sequence ID" value="NZ_AWXZ01000039.1"/>
</dbReference>
<evidence type="ECO:0000256" key="3">
    <source>
        <dbReference type="ARBA" id="ARBA00022475"/>
    </source>
</evidence>
<dbReference type="Gene3D" id="1.10.760.10">
    <property type="entry name" value="Cytochrome c-like domain"/>
    <property type="match status" value="1"/>
</dbReference>
<evidence type="ECO:0000256" key="9">
    <source>
        <dbReference type="ARBA" id="ARBA00023136"/>
    </source>
</evidence>
<keyword evidence="6 10" id="KW-0479">Metal-binding</keyword>
<dbReference type="NCBIfam" id="TIGR00427">
    <property type="entry name" value="NAAT family transporter"/>
    <property type="match status" value="1"/>
</dbReference>
<evidence type="ECO:0000313" key="13">
    <source>
        <dbReference type="EMBL" id="ESR23568.1"/>
    </source>
</evidence>
<organism evidence="13 14">
    <name type="scientific">Lutibaculum baratangense AMV1</name>
    <dbReference type="NCBI Taxonomy" id="631454"/>
    <lineage>
        <taxon>Bacteria</taxon>
        <taxon>Pseudomonadati</taxon>
        <taxon>Pseudomonadota</taxon>
        <taxon>Alphaproteobacteria</taxon>
        <taxon>Hyphomicrobiales</taxon>
        <taxon>Tepidamorphaceae</taxon>
        <taxon>Lutibaculum</taxon>
    </lineage>
</organism>
<dbReference type="InterPro" id="IPR002771">
    <property type="entry name" value="Multi_antbiot-R_MarC"/>
</dbReference>
<keyword evidence="13" id="KW-0575">Peroxidase</keyword>
<keyword evidence="5 11" id="KW-0812">Transmembrane</keyword>
<evidence type="ECO:0000256" key="7">
    <source>
        <dbReference type="ARBA" id="ARBA00022989"/>
    </source>
</evidence>
<evidence type="ECO:0000256" key="4">
    <source>
        <dbReference type="ARBA" id="ARBA00022617"/>
    </source>
</evidence>
<accession>V4TAW6</accession>
<dbReference type="InterPro" id="IPR036909">
    <property type="entry name" value="Cyt_c-like_dom_sf"/>
</dbReference>
<dbReference type="GO" id="GO:0004130">
    <property type="term" value="F:cytochrome-c peroxidase activity"/>
    <property type="evidence" value="ECO:0007669"/>
    <property type="project" value="TreeGrafter"/>
</dbReference>
<evidence type="ECO:0000256" key="2">
    <source>
        <dbReference type="ARBA" id="ARBA00009784"/>
    </source>
</evidence>
<comment type="caution">
    <text evidence="13">The sequence shown here is derived from an EMBL/GenBank/DDBJ whole genome shotgun (WGS) entry which is preliminary data.</text>
</comment>
<dbReference type="STRING" id="631454.N177_3636"/>
<dbReference type="PROSITE" id="PS51007">
    <property type="entry name" value="CYTC"/>
    <property type="match status" value="1"/>
</dbReference>
<dbReference type="InterPro" id="IPR051395">
    <property type="entry name" value="Cytochrome_c_Peroxidase/MauG"/>
</dbReference>
<gene>
    <name evidence="13" type="ORF">N177_3636</name>
</gene>
<protein>
    <recommendedName>
        <fullName evidence="11">UPF0056 membrane protein</fullName>
    </recommendedName>
</protein>
<sequence length="305" mass="33290">MAEALVSALVTLFVVIDPIGIAPIFVSLTHGMAPAERRRVAMRSVLIAAVVLVAFAAIGQPMLEALGITLPAFRIAGGLLLFWIPTEMVFEKRQARKSGSAERSVQEDHPEDIAAFPLAVPLMAFDNVTRAIEAFEVTLITPAARFDQFLDGNEVAMNDQEKEGLRLFMDTGCVSCHNGVNLGGQDYFPFGVIERPGSDILPPEDKGRFAVTQTATDEYVFRAVPLRNVALTAPYFHSGQVWDLEQAVAIMSTAQLGIELSEEEIEAIPAFLHTLTGEQPRVEYPILPRSTDTTPVPELMVPTSR</sequence>
<evidence type="ECO:0000256" key="1">
    <source>
        <dbReference type="ARBA" id="ARBA00004651"/>
    </source>
</evidence>
<dbReference type="Pfam" id="PF01914">
    <property type="entry name" value="MarC"/>
    <property type="match status" value="1"/>
</dbReference>
<dbReference type="eggNOG" id="COG2095">
    <property type="taxonomic scope" value="Bacteria"/>
</dbReference>
<dbReference type="GO" id="GO:0009055">
    <property type="term" value="F:electron transfer activity"/>
    <property type="evidence" value="ECO:0007669"/>
    <property type="project" value="InterPro"/>
</dbReference>
<dbReference type="Proteomes" id="UP000017819">
    <property type="component" value="Unassembled WGS sequence"/>
</dbReference>
<evidence type="ECO:0000256" key="6">
    <source>
        <dbReference type="ARBA" id="ARBA00022723"/>
    </source>
</evidence>
<keyword evidence="4 10" id="KW-0349">Heme</keyword>
<evidence type="ECO:0000256" key="5">
    <source>
        <dbReference type="ARBA" id="ARBA00022692"/>
    </source>
</evidence>
<dbReference type="FunFam" id="1.10.760.10:FF:000020">
    <property type="entry name" value="Cytochrome c peroxidase"/>
    <property type="match status" value="1"/>
</dbReference>
<dbReference type="GO" id="GO:0046872">
    <property type="term" value="F:metal ion binding"/>
    <property type="evidence" value="ECO:0007669"/>
    <property type="project" value="UniProtKB-KW"/>
</dbReference>
<evidence type="ECO:0000256" key="11">
    <source>
        <dbReference type="RuleBase" id="RU362048"/>
    </source>
</evidence>
<dbReference type="InterPro" id="IPR009056">
    <property type="entry name" value="Cyt_c-like_dom"/>
</dbReference>
<keyword evidence="7 11" id="KW-1133">Transmembrane helix</keyword>
<dbReference type="Pfam" id="PF00034">
    <property type="entry name" value="Cytochrom_C"/>
    <property type="match status" value="1"/>
</dbReference>
<keyword evidence="9 11" id="KW-0472">Membrane</keyword>
<comment type="subcellular location">
    <subcellularLocation>
        <location evidence="1 11">Cell membrane</location>
        <topology evidence="1 11">Multi-pass membrane protein</topology>
    </subcellularLocation>
</comment>
<evidence type="ECO:0000256" key="8">
    <source>
        <dbReference type="ARBA" id="ARBA00023004"/>
    </source>
</evidence>
<dbReference type="SUPFAM" id="SSF46626">
    <property type="entry name" value="Cytochrome c"/>
    <property type="match status" value="1"/>
</dbReference>
<feature type="transmembrane region" description="Helical" evidence="11">
    <location>
        <begin position="65"/>
        <end position="84"/>
    </location>
</feature>
<dbReference type="AlphaFoldDB" id="V4TAW6"/>
<keyword evidence="8 10" id="KW-0408">Iron</keyword>
<feature type="transmembrane region" description="Helical" evidence="11">
    <location>
        <begin position="40"/>
        <end position="59"/>
    </location>
</feature>
<evidence type="ECO:0000259" key="12">
    <source>
        <dbReference type="PROSITE" id="PS51007"/>
    </source>
</evidence>
<dbReference type="eggNOG" id="COG1858">
    <property type="taxonomic scope" value="Bacteria"/>
</dbReference>
<dbReference type="EMBL" id="AWXZ01000039">
    <property type="protein sequence ID" value="ESR23568.1"/>
    <property type="molecule type" value="Genomic_DNA"/>
</dbReference>
<dbReference type="GO" id="GO:0020037">
    <property type="term" value="F:heme binding"/>
    <property type="evidence" value="ECO:0007669"/>
    <property type="project" value="InterPro"/>
</dbReference>
<evidence type="ECO:0000313" key="14">
    <source>
        <dbReference type="Proteomes" id="UP000017819"/>
    </source>
</evidence>
<dbReference type="GO" id="GO:0005886">
    <property type="term" value="C:plasma membrane"/>
    <property type="evidence" value="ECO:0007669"/>
    <property type="project" value="UniProtKB-SubCell"/>
</dbReference>
<dbReference type="OrthoDB" id="9805202at2"/>
<feature type="transmembrane region" description="Helical" evidence="11">
    <location>
        <begin position="6"/>
        <end position="28"/>
    </location>
</feature>
<keyword evidence="14" id="KW-1185">Reference proteome</keyword>
<keyword evidence="3" id="KW-1003">Cell membrane</keyword>